<reference evidence="2" key="1">
    <citation type="submission" date="2023-06" db="EMBL/GenBank/DDBJ databases">
        <title>Genome-scale phylogeny and comparative genomics of the fungal order Sordariales.</title>
        <authorList>
            <consortium name="Lawrence Berkeley National Laboratory"/>
            <person name="Hensen N."/>
            <person name="Bonometti L."/>
            <person name="Westerberg I."/>
            <person name="Brannstrom I.O."/>
            <person name="Guillou S."/>
            <person name="Cros-Aarteil S."/>
            <person name="Calhoun S."/>
            <person name="Haridas S."/>
            <person name="Kuo A."/>
            <person name="Mondo S."/>
            <person name="Pangilinan J."/>
            <person name="Riley R."/>
            <person name="LaButti K."/>
            <person name="Andreopoulos B."/>
            <person name="Lipzen A."/>
            <person name="Chen C."/>
            <person name="Yanf M."/>
            <person name="Daum C."/>
            <person name="Ng V."/>
            <person name="Clum A."/>
            <person name="Steindorff A."/>
            <person name="Ohm R."/>
            <person name="Martin F."/>
            <person name="Silar P."/>
            <person name="Natvig D."/>
            <person name="Lalanne C."/>
            <person name="Gautier V."/>
            <person name="Ament-velasquez S.L."/>
            <person name="Kruys A."/>
            <person name="Hutchinson M.I."/>
            <person name="Powell A.J."/>
            <person name="Barry K."/>
            <person name="Miller A.N."/>
            <person name="Grigoriev I.V."/>
            <person name="Debuchy R."/>
            <person name="Gladieux P."/>
            <person name="Thoren M.H."/>
            <person name="Johannesson H."/>
        </authorList>
    </citation>
    <scope>NUCLEOTIDE SEQUENCE</scope>
    <source>
        <strain evidence="2">SMH3187-1</strain>
    </source>
</reference>
<evidence type="ECO:0000256" key="1">
    <source>
        <dbReference type="SAM" id="MobiDB-lite"/>
    </source>
</evidence>
<name>A0AA40F5Z4_9PEZI</name>
<sequence length="175" mass="19337">MSRPVGMPPDTSGGLCGGLYKKWEMLVEDYTSRQLTQPADRLAAIAGLAEKQCGRTGDHYLMGLWRSNLINDLLWCVRDPAKSSRTAELSLAPSWSWVAVNSAIYFPRRPYTLGPFETRLESPVDTNISINGVEVLGTTSSNQFTDPVPIRIHMEGGQAAPRSAWPTPIRRQPPP</sequence>
<proteinExistence type="predicted"/>
<keyword evidence="3" id="KW-1185">Reference proteome</keyword>
<dbReference type="Proteomes" id="UP001172155">
    <property type="component" value="Unassembled WGS sequence"/>
</dbReference>
<comment type="caution">
    <text evidence="2">The sequence shown here is derived from an EMBL/GenBank/DDBJ whole genome shotgun (WGS) entry which is preliminary data.</text>
</comment>
<dbReference type="AlphaFoldDB" id="A0AA40F5Z4"/>
<evidence type="ECO:0000313" key="3">
    <source>
        <dbReference type="Proteomes" id="UP001172155"/>
    </source>
</evidence>
<gene>
    <name evidence="2" type="ORF">B0T18DRAFT_387874</name>
</gene>
<organism evidence="2 3">
    <name type="scientific">Schizothecium vesticola</name>
    <dbReference type="NCBI Taxonomy" id="314040"/>
    <lineage>
        <taxon>Eukaryota</taxon>
        <taxon>Fungi</taxon>
        <taxon>Dikarya</taxon>
        <taxon>Ascomycota</taxon>
        <taxon>Pezizomycotina</taxon>
        <taxon>Sordariomycetes</taxon>
        <taxon>Sordariomycetidae</taxon>
        <taxon>Sordariales</taxon>
        <taxon>Schizotheciaceae</taxon>
        <taxon>Schizothecium</taxon>
    </lineage>
</organism>
<dbReference type="EMBL" id="JAUKUD010000002">
    <property type="protein sequence ID" value="KAK0751795.1"/>
    <property type="molecule type" value="Genomic_DNA"/>
</dbReference>
<protein>
    <submittedName>
        <fullName evidence="2">Uncharacterized protein</fullName>
    </submittedName>
</protein>
<evidence type="ECO:0000313" key="2">
    <source>
        <dbReference type="EMBL" id="KAK0751795.1"/>
    </source>
</evidence>
<feature type="region of interest" description="Disordered" evidence="1">
    <location>
        <begin position="156"/>
        <end position="175"/>
    </location>
</feature>
<dbReference type="PANTHER" id="PTHR33112">
    <property type="entry name" value="DOMAIN PROTEIN, PUTATIVE-RELATED"/>
    <property type="match status" value="1"/>
</dbReference>
<dbReference type="PANTHER" id="PTHR33112:SF10">
    <property type="entry name" value="TOL"/>
    <property type="match status" value="1"/>
</dbReference>
<accession>A0AA40F5Z4</accession>